<name>A0A517YK93_9BACT</name>
<dbReference type="RefSeq" id="WP_145096480.1">
    <property type="nucleotide sequence ID" value="NZ_CP036274.1"/>
</dbReference>
<feature type="compositionally biased region" description="Basic and acidic residues" evidence="1">
    <location>
        <begin position="33"/>
        <end position="45"/>
    </location>
</feature>
<accession>A0A517YK93</accession>
<dbReference type="AlphaFoldDB" id="A0A517YK93"/>
<sequence length="192" mass="20925">MSNEISNKPVFWLTIITLSLLVSFVVHDTTGQEREAPGFLEKEEAPLSPGLARQSDSNEGITLTLCTSDLRKALVHDNAGKLVVDARSLTIEVPRLGERPQATCKMYLGVYEPTGAAQKTWPVREVRLVDEQEFQRLVDQGASALISLPEGPPRPATLPPSRDPADDAQPRQPPKVDRTGTIPLGGEPPTKN</sequence>
<proteinExistence type="predicted"/>
<evidence type="ECO:0000256" key="1">
    <source>
        <dbReference type="SAM" id="MobiDB-lite"/>
    </source>
</evidence>
<feature type="compositionally biased region" description="Basic and acidic residues" evidence="1">
    <location>
        <begin position="163"/>
        <end position="178"/>
    </location>
</feature>
<dbReference type="EMBL" id="CP036274">
    <property type="protein sequence ID" value="QDU30651.1"/>
    <property type="molecule type" value="Genomic_DNA"/>
</dbReference>
<reference evidence="2 3" key="1">
    <citation type="submission" date="2019-02" db="EMBL/GenBank/DDBJ databases">
        <title>Deep-cultivation of Planctomycetes and their phenomic and genomic characterization uncovers novel biology.</title>
        <authorList>
            <person name="Wiegand S."/>
            <person name="Jogler M."/>
            <person name="Boedeker C."/>
            <person name="Pinto D."/>
            <person name="Vollmers J."/>
            <person name="Rivas-Marin E."/>
            <person name="Kohn T."/>
            <person name="Peeters S.H."/>
            <person name="Heuer A."/>
            <person name="Rast P."/>
            <person name="Oberbeckmann S."/>
            <person name="Bunk B."/>
            <person name="Jeske O."/>
            <person name="Meyerdierks A."/>
            <person name="Storesund J.E."/>
            <person name="Kallscheuer N."/>
            <person name="Luecker S."/>
            <person name="Lage O.M."/>
            <person name="Pohl T."/>
            <person name="Merkel B.J."/>
            <person name="Hornburger P."/>
            <person name="Mueller R.-W."/>
            <person name="Bruemmer F."/>
            <person name="Labrenz M."/>
            <person name="Spormann A.M."/>
            <person name="Op den Camp H."/>
            <person name="Overmann J."/>
            <person name="Amann R."/>
            <person name="Jetten M.S.M."/>
            <person name="Mascher T."/>
            <person name="Medema M.H."/>
            <person name="Devos D.P."/>
            <person name="Kaster A.-K."/>
            <person name="Ovreas L."/>
            <person name="Rohde M."/>
            <person name="Galperin M.Y."/>
            <person name="Jogler C."/>
        </authorList>
    </citation>
    <scope>NUCLEOTIDE SEQUENCE [LARGE SCALE GENOMIC DNA]</scope>
    <source>
        <strain evidence="2 3">ETA_A8</strain>
    </source>
</reference>
<feature type="compositionally biased region" description="Pro residues" evidence="1">
    <location>
        <begin position="150"/>
        <end position="162"/>
    </location>
</feature>
<dbReference type="Proteomes" id="UP000315017">
    <property type="component" value="Chromosome"/>
</dbReference>
<evidence type="ECO:0000313" key="2">
    <source>
        <dbReference type="EMBL" id="QDU30651.1"/>
    </source>
</evidence>
<organism evidence="2 3">
    <name type="scientific">Anatilimnocola aggregata</name>
    <dbReference type="NCBI Taxonomy" id="2528021"/>
    <lineage>
        <taxon>Bacteria</taxon>
        <taxon>Pseudomonadati</taxon>
        <taxon>Planctomycetota</taxon>
        <taxon>Planctomycetia</taxon>
        <taxon>Pirellulales</taxon>
        <taxon>Pirellulaceae</taxon>
        <taxon>Anatilimnocola</taxon>
    </lineage>
</organism>
<feature type="region of interest" description="Disordered" evidence="1">
    <location>
        <begin position="33"/>
        <end position="55"/>
    </location>
</feature>
<feature type="region of interest" description="Disordered" evidence="1">
    <location>
        <begin position="145"/>
        <end position="192"/>
    </location>
</feature>
<keyword evidence="3" id="KW-1185">Reference proteome</keyword>
<gene>
    <name evidence="2" type="ORF">ETAA8_57980</name>
</gene>
<dbReference type="KEGG" id="aagg:ETAA8_57980"/>
<evidence type="ECO:0000313" key="3">
    <source>
        <dbReference type="Proteomes" id="UP000315017"/>
    </source>
</evidence>
<protein>
    <submittedName>
        <fullName evidence="2">Uncharacterized protein</fullName>
    </submittedName>
</protein>